<gene>
    <name evidence="1" type="ORF">SAMN06297129_3462</name>
</gene>
<proteinExistence type="predicted"/>
<organism evidence="1 2">
    <name type="scientific">Pseudooceanicola antarcticus</name>
    <dbReference type="NCBI Taxonomy" id="1247613"/>
    <lineage>
        <taxon>Bacteria</taxon>
        <taxon>Pseudomonadati</taxon>
        <taxon>Pseudomonadota</taxon>
        <taxon>Alphaproteobacteria</taxon>
        <taxon>Rhodobacterales</taxon>
        <taxon>Paracoccaceae</taxon>
        <taxon>Pseudooceanicola</taxon>
    </lineage>
</organism>
<accession>A0A285JCS7</accession>
<name>A0A285JCS7_9RHOB</name>
<dbReference type="OrthoDB" id="9791827at2"/>
<protein>
    <submittedName>
        <fullName evidence="1">TupA-like ATPgrasp</fullName>
    </submittedName>
</protein>
<evidence type="ECO:0000313" key="1">
    <source>
        <dbReference type="EMBL" id="SNY57893.1"/>
    </source>
</evidence>
<dbReference type="AlphaFoldDB" id="A0A285JCS7"/>
<dbReference type="Pfam" id="PF14305">
    <property type="entry name" value="ATPgrasp_TupA"/>
    <property type="match status" value="1"/>
</dbReference>
<dbReference type="RefSeq" id="WP_143516951.1">
    <property type="nucleotide sequence ID" value="NZ_OBEA01000007.1"/>
</dbReference>
<reference evidence="1 2" key="1">
    <citation type="submission" date="2017-09" db="EMBL/GenBank/DDBJ databases">
        <authorList>
            <person name="Ehlers B."/>
            <person name="Leendertz F.H."/>
        </authorList>
    </citation>
    <scope>NUCLEOTIDE SEQUENCE [LARGE SCALE GENOMIC DNA]</scope>
    <source>
        <strain evidence="1 2">CGMCC 1.12662</strain>
    </source>
</reference>
<evidence type="ECO:0000313" key="2">
    <source>
        <dbReference type="Proteomes" id="UP000231655"/>
    </source>
</evidence>
<dbReference type="EMBL" id="OBEA01000007">
    <property type="protein sequence ID" value="SNY57893.1"/>
    <property type="molecule type" value="Genomic_DNA"/>
</dbReference>
<dbReference type="InterPro" id="IPR029465">
    <property type="entry name" value="ATPgrasp_TupA"/>
</dbReference>
<sequence>MSRSKFLAVVALFFKKLTKRLPSSVQTDRLYALARFVSFHGRFPKRGGLYNDRLFFVKWDGYLDDAFIRTMTDKELVKDFIGSVVGKRHLVPTLAVLRSAEEIDAYSFPQACFVKGTAHSGAVLCTEDGQIDRKRLKRWLRSTHHKVTRERNYLGLTPKIIVEPFVFGSRFADDVKFYVYKGRVGVVHVDFDRHRQHTRRVYTRQWQELKVSFGKPEATGPYPRPACLDEMVAAAEKLGAHFDFVRVDMYVSGNEFRIGELTHCPGSADRIFYPEGAEEMVSELVFGGEDVAAPQKEQRLA</sequence>
<dbReference type="Proteomes" id="UP000231655">
    <property type="component" value="Unassembled WGS sequence"/>
</dbReference>